<keyword evidence="1" id="KW-0812">Transmembrane</keyword>
<proteinExistence type="predicted"/>
<organism evidence="2 3">
    <name type="scientific">Suillus luteus UH-Slu-Lm8-n1</name>
    <dbReference type="NCBI Taxonomy" id="930992"/>
    <lineage>
        <taxon>Eukaryota</taxon>
        <taxon>Fungi</taxon>
        <taxon>Dikarya</taxon>
        <taxon>Basidiomycota</taxon>
        <taxon>Agaricomycotina</taxon>
        <taxon>Agaricomycetes</taxon>
        <taxon>Agaricomycetidae</taxon>
        <taxon>Boletales</taxon>
        <taxon>Suillineae</taxon>
        <taxon>Suillaceae</taxon>
        <taxon>Suillus</taxon>
    </lineage>
</organism>
<feature type="transmembrane region" description="Helical" evidence="1">
    <location>
        <begin position="39"/>
        <end position="59"/>
    </location>
</feature>
<feature type="transmembrane region" description="Helical" evidence="1">
    <location>
        <begin position="9"/>
        <end position="27"/>
    </location>
</feature>
<dbReference type="Proteomes" id="UP000054485">
    <property type="component" value="Unassembled WGS sequence"/>
</dbReference>
<dbReference type="EMBL" id="KN835545">
    <property type="protein sequence ID" value="KIK36257.1"/>
    <property type="molecule type" value="Genomic_DNA"/>
</dbReference>
<sequence>MGLFVPCSLSYPGFSVLLFIGTIWSLTAKQRIQSVNCPIAAVAILLFVLSTAHMIVNIIRVEDRLVKYRNTYPGVPVGSFADPSQIPLLILRGLYVLQTMLADEVVKLSERSIAATSCDNHSGSSSYHACCGAVLQRGVQLFTSLKRLRRLLRQRGWRNHTVGHGALRLDNDNQRAHWHDALCLFISSSSPFHETGPGWPSHTIGYWAITRIYFYL</sequence>
<evidence type="ECO:0000313" key="2">
    <source>
        <dbReference type="EMBL" id="KIK36257.1"/>
    </source>
</evidence>
<reference evidence="2 3" key="1">
    <citation type="submission" date="2014-04" db="EMBL/GenBank/DDBJ databases">
        <authorList>
            <consortium name="DOE Joint Genome Institute"/>
            <person name="Kuo A."/>
            <person name="Ruytinx J."/>
            <person name="Rineau F."/>
            <person name="Colpaert J."/>
            <person name="Kohler A."/>
            <person name="Nagy L.G."/>
            <person name="Floudas D."/>
            <person name="Copeland A."/>
            <person name="Barry K.W."/>
            <person name="Cichocki N."/>
            <person name="Veneault-Fourrey C."/>
            <person name="LaButti K."/>
            <person name="Lindquist E.A."/>
            <person name="Lipzen A."/>
            <person name="Lundell T."/>
            <person name="Morin E."/>
            <person name="Murat C."/>
            <person name="Sun H."/>
            <person name="Tunlid A."/>
            <person name="Henrissat B."/>
            <person name="Grigoriev I.V."/>
            <person name="Hibbett D.S."/>
            <person name="Martin F."/>
            <person name="Nordberg H.P."/>
            <person name="Cantor M.N."/>
            <person name="Hua S.X."/>
        </authorList>
    </citation>
    <scope>NUCLEOTIDE SEQUENCE [LARGE SCALE GENOMIC DNA]</scope>
    <source>
        <strain evidence="2 3">UH-Slu-Lm8-n1</strain>
    </source>
</reference>
<accession>A0A0D0APH2</accession>
<protein>
    <submittedName>
        <fullName evidence="2">Unplaced genomic scaffold CY34scaffold_414, whole genome shotgun sequence</fullName>
    </submittedName>
</protein>
<evidence type="ECO:0000313" key="3">
    <source>
        <dbReference type="Proteomes" id="UP000054485"/>
    </source>
</evidence>
<dbReference type="HOGENOM" id="CLU_1278375_0_0_1"/>
<reference evidence="3" key="2">
    <citation type="submission" date="2015-01" db="EMBL/GenBank/DDBJ databases">
        <title>Evolutionary Origins and Diversification of the Mycorrhizal Mutualists.</title>
        <authorList>
            <consortium name="DOE Joint Genome Institute"/>
            <consortium name="Mycorrhizal Genomics Consortium"/>
            <person name="Kohler A."/>
            <person name="Kuo A."/>
            <person name="Nagy L.G."/>
            <person name="Floudas D."/>
            <person name="Copeland A."/>
            <person name="Barry K.W."/>
            <person name="Cichocki N."/>
            <person name="Veneault-Fourrey C."/>
            <person name="LaButti K."/>
            <person name="Lindquist E.A."/>
            <person name="Lipzen A."/>
            <person name="Lundell T."/>
            <person name="Morin E."/>
            <person name="Murat C."/>
            <person name="Riley R."/>
            <person name="Ohm R."/>
            <person name="Sun H."/>
            <person name="Tunlid A."/>
            <person name="Henrissat B."/>
            <person name="Grigoriev I.V."/>
            <person name="Hibbett D.S."/>
            <person name="Martin F."/>
        </authorList>
    </citation>
    <scope>NUCLEOTIDE SEQUENCE [LARGE SCALE GENOMIC DNA]</scope>
    <source>
        <strain evidence="3">UH-Slu-Lm8-n1</strain>
    </source>
</reference>
<evidence type="ECO:0000256" key="1">
    <source>
        <dbReference type="SAM" id="Phobius"/>
    </source>
</evidence>
<dbReference type="InParanoid" id="A0A0D0APH2"/>
<dbReference type="STRING" id="930992.A0A0D0APH2"/>
<keyword evidence="1" id="KW-1133">Transmembrane helix</keyword>
<gene>
    <name evidence="2" type="ORF">CY34DRAFT_532203</name>
</gene>
<name>A0A0D0APH2_9AGAM</name>
<dbReference type="AlphaFoldDB" id="A0A0D0APH2"/>
<keyword evidence="3" id="KW-1185">Reference proteome</keyword>
<keyword evidence="1" id="KW-0472">Membrane</keyword>
<dbReference type="OrthoDB" id="3354175at2759"/>